<accession>A0A8S3CIP6</accession>
<feature type="region of interest" description="Disordered" evidence="1">
    <location>
        <begin position="1"/>
        <end position="30"/>
    </location>
</feature>
<comment type="caution">
    <text evidence="2">The sequence shown here is derived from an EMBL/GenBank/DDBJ whole genome shotgun (WGS) entry which is preliminary data.</text>
</comment>
<reference evidence="2" key="1">
    <citation type="submission" date="2021-02" db="EMBL/GenBank/DDBJ databases">
        <authorList>
            <person name="Nowell W R."/>
        </authorList>
    </citation>
    <scope>NUCLEOTIDE SEQUENCE</scope>
</reference>
<feature type="non-terminal residue" evidence="2">
    <location>
        <position position="67"/>
    </location>
</feature>
<dbReference type="Proteomes" id="UP000681720">
    <property type="component" value="Unassembled WGS sequence"/>
</dbReference>
<organism evidence="2 3">
    <name type="scientific">Rotaria magnacalcarata</name>
    <dbReference type="NCBI Taxonomy" id="392030"/>
    <lineage>
        <taxon>Eukaryota</taxon>
        <taxon>Metazoa</taxon>
        <taxon>Spiralia</taxon>
        <taxon>Gnathifera</taxon>
        <taxon>Rotifera</taxon>
        <taxon>Eurotatoria</taxon>
        <taxon>Bdelloidea</taxon>
        <taxon>Philodinida</taxon>
        <taxon>Philodinidae</taxon>
        <taxon>Rotaria</taxon>
    </lineage>
</organism>
<evidence type="ECO:0000313" key="3">
    <source>
        <dbReference type="Proteomes" id="UP000681720"/>
    </source>
</evidence>
<dbReference type="AlphaFoldDB" id="A0A8S3CIP6"/>
<evidence type="ECO:0000313" key="2">
    <source>
        <dbReference type="EMBL" id="CAF4914057.1"/>
    </source>
</evidence>
<gene>
    <name evidence="2" type="ORF">GIL414_LOCUS52469</name>
</gene>
<name>A0A8S3CIP6_9BILA</name>
<feature type="non-terminal residue" evidence="2">
    <location>
        <position position="1"/>
    </location>
</feature>
<feature type="compositionally biased region" description="Acidic residues" evidence="1">
    <location>
        <begin position="1"/>
        <end position="12"/>
    </location>
</feature>
<dbReference type="EMBL" id="CAJOBJ010179850">
    <property type="protein sequence ID" value="CAF4914057.1"/>
    <property type="molecule type" value="Genomic_DNA"/>
</dbReference>
<evidence type="ECO:0000256" key="1">
    <source>
        <dbReference type="SAM" id="MobiDB-lite"/>
    </source>
</evidence>
<sequence length="67" mass="7387">GFDSEINNDNDLDSAANVEGEDGPTAYVDNLKLRDDDDDEAHPELNVDINDDGSRRTILGQIMKLKP</sequence>
<proteinExistence type="predicted"/>
<protein>
    <submittedName>
        <fullName evidence="2">Uncharacterized protein</fullName>
    </submittedName>
</protein>